<proteinExistence type="predicted"/>
<evidence type="ECO:0000313" key="1">
    <source>
        <dbReference type="EMBL" id="MBW0564096.1"/>
    </source>
</evidence>
<gene>
    <name evidence="1" type="ORF">O181_103811</name>
</gene>
<dbReference type="AlphaFoldDB" id="A0A9Q3PKU9"/>
<name>A0A9Q3PKU9_9BASI</name>
<feature type="non-terminal residue" evidence="1">
    <location>
        <position position="212"/>
    </location>
</feature>
<accession>A0A9Q3PKU9</accession>
<dbReference type="OrthoDB" id="2518563at2759"/>
<dbReference type="Proteomes" id="UP000765509">
    <property type="component" value="Unassembled WGS sequence"/>
</dbReference>
<organism evidence="1 2">
    <name type="scientific">Austropuccinia psidii MF-1</name>
    <dbReference type="NCBI Taxonomy" id="1389203"/>
    <lineage>
        <taxon>Eukaryota</taxon>
        <taxon>Fungi</taxon>
        <taxon>Dikarya</taxon>
        <taxon>Basidiomycota</taxon>
        <taxon>Pucciniomycotina</taxon>
        <taxon>Pucciniomycetes</taxon>
        <taxon>Pucciniales</taxon>
        <taxon>Sphaerophragmiaceae</taxon>
        <taxon>Austropuccinia</taxon>
    </lineage>
</organism>
<keyword evidence="2" id="KW-1185">Reference proteome</keyword>
<protein>
    <submittedName>
        <fullName evidence="1">Uncharacterized protein</fullName>
    </submittedName>
</protein>
<sequence>MEVCNCPQCVKYDFTNENGKKSQGVLVSRRTCNCHWAKYCQSDKILSNIISKTTLSEQENSKSAQEPPDQTEKSQVIEYCTENTFMELSRLMLCFIAWLYIVGGMSREKCLIAQKYLLNILNLSRQINKSEYNQPQIPKDVRTVVKKLDLTSELYQYVCCPKCYSAYDFETAPHQCQYKNFPTSVQCDLNNISEKEGPFQFMSPKISQIGLN</sequence>
<dbReference type="EMBL" id="AVOT02075312">
    <property type="protein sequence ID" value="MBW0564096.1"/>
    <property type="molecule type" value="Genomic_DNA"/>
</dbReference>
<comment type="caution">
    <text evidence="1">The sequence shown here is derived from an EMBL/GenBank/DDBJ whole genome shotgun (WGS) entry which is preliminary data.</text>
</comment>
<evidence type="ECO:0000313" key="2">
    <source>
        <dbReference type="Proteomes" id="UP000765509"/>
    </source>
</evidence>
<reference evidence="1" key="1">
    <citation type="submission" date="2021-03" db="EMBL/GenBank/DDBJ databases">
        <title>Draft genome sequence of rust myrtle Austropuccinia psidii MF-1, a brazilian biotype.</title>
        <authorList>
            <person name="Quecine M.C."/>
            <person name="Pachon D.M.R."/>
            <person name="Bonatelli M.L."/>
            <person name="Correr F.H."/>
            <person name="Franceschini L.M."/>
            <person name="Leite T.F."/>
            <person name="Margarido G.R.A."/>
            <person name="Almeida C.A."/>
            <person name="Ferrarezi J.A."/>
            <person name="Labate C.A."/>
        </authorList>
    </citation>
    <scope>NUCLEOTIDE SEQUENCE</scope>
    <source>
        <strain evidence="1">MF-1</strain>
    </source>
</reference>